<dbReference type="OrthoDB" id="10264588at2759"/>
<dbReference type="InterPro" id="IPR044122">
    <property type="entry name" value="UPF0261_N"/>
</dbReference>
<keyword evidence="4" id="KW-1185">Reference proteome</keyword>
<evidence type="ECO:0000313" key="4">
    <source>
        <dbReference type="Proteomes" id="UP000326924"/>
    </source>
</evidence>
<dbReference type="EMBL" id="VXIS01000043">
    <property type="protein sequence ID" value="KAA8910705.1"/>
    <property type="molecule type" value="Genomic_DNA"/>
</dbReference>
<sequence>MDSQKPAILLFGTCDTKLPQLLQLRSLILSHNRRVLLCDVGRTPNTDPSIDIPHSAYVPAGAPISSLPRGELISAMTTYFTAHLRQLYSAHAISAAISLGGSGGTALAAGAMRAALPIGFPKLIVTAMASGDVSCYVGDSDITLMPSIVDIAGSNELLTLILTNAAGAISGMACAYTPTPTTPFTKKKAVAISMFGVTTPAVTAAQALLESLGYETLILHATGSGGRVLERLVREGRVAGVLDITTTELADELFGGVLSAGPERLTAAVECGVPQIVSIGATDCLNFGPKDTLPERYRGDDRKVVVHNPSVTLVRTSVEECKRLGKHIGEKLRRSKEGKTEVWCPGKGVSVLAEEGGPFYDPEADAALVDALKTALEGSAVELKCFPDVRLNDEHWAASLAQRLVEMMEA</sequence>
<dbReference type="Gene3D" id="3.40.50.12020">
    <property type="entry name" value="Uncharacterised protein family UPF0261, NN domain"/>
    <property type="match status" value="1"/>
</dbReference>
<dbReference type="PIRSF" id="PIRSF033271">
    <property type="entry name" value="UCP033271"/>
    <property type="match status" value="1"/>
</dbReference>
<accession>A0A5J5F3G8</accession>
<feature type="domain" description="UPF0261" evidence="2">
    <location>
        <begin position="187"/>
        <end position="408"/>
    </location>
</feature>
<dbReference type="PANTHER" id="PTHR31862:SF1">
    <property type="entry name" value="UPF0261 DOMAIN PROTEIN (AFU_ORTHOLOGUE AFUA_1G10120)"/>
    <property type="match status" value="1"/>
</dbReference>
<comment type="caution">
    <text evidence="3">The sequence shown here is derived from an EMBL/GenBank/DDBJ whole genome shotgun (WGS) entry which is preliminary data.</text>
</comment>
<dbReference type="PANTHER" id="PTHR31862">
    <property type="entry name" value="UPF0261 DOMAIN PROTEIN (AFU_ORTHOLOGUE AFUA_1G10120)"/>
    <property type="match status" value="1"/>
</dbReference>
<feature type="domain" description="UPF0261" evidence="1">
    <location>
        <begin position="7"/>
        <end position="176"/>
    </location>
</feature>
<name>A0A5J5F3G8_9PEZI</name>
<dbReference type="InterPro" id="IPR056778">
    <property type="entry name" value="UPF0261_C"/>
</dbReference>
<dbReference type="Pfam" id="PF06792">
    <property type="entry name" value="UPF0261"/>
    <property type="match status" value="1"/>
</dbReference>
<organism evidence="3 4">
    <name type="scientific">Sphaerosporella brunnea</name>
    <dbReference type="NCBI Taxonomy" id="1250544"/>
    <lineage>
        <taxon>Eukaryota</taxon>
        <taxon>Fungi</taxon>
        <taxon>Dikarya</taxon>
        <taxon>Ascomycota</taxon>
        <taxon>Pezizomycotina</taxon>
        <taxon>Pezizomycetes</taxon>
        <taxon>Pezizales</taxon>
        <taxon>Pyronemataceae</taxon>
        <taxon>Sphaerosporella</taxon>
    </lineage>
</organism>
<dbReference type="NCBIfam" id="NF002674">
    <property type="entry name" value="PRK02399.1-2"/>
    <property type="match status" value="1"/>
</dbReference>
<evidence type="ECO:0000259" key="2">
    <source>
        <dbReference type="Pfam" id="PF23189"/>
    </source>
</evidence>
<dbReference type="InterPro" id="IPR051353">
    <property type="entry name" value="Tobamovirus_resist_UPF0261"/>
</dbReference>
<dbReference type="AlphaFoldDB" id="A0A5J5F3G8"/>
<dbReference type="InterPro" id="IPR008322">
    <property type="entry name" value="UPF0261"/>
</dbReference>
<dbReference type="Proteomes" id="UP000326924">
    <property type="component" value="Unassembled WGS sequence"/>
</dbReference>
<dbReference type="Gene3D" id="3.40.50.12030">
    <property type="entry name" value="Uncharacterised protein family UPF0261, NC domain"/>
    <property type="match status" value="1"/>
</dbReference>
<dbReference type="InParanoid" id="A0A5J5F3G8"/>
<proteinExistence type="predicted"/>
<dbReference type="CDD" id="cd15488">
    <property type="entry name" value="Tm-1-like"/>
    <property type="match status" value="1"/>
</dbReference>
<dbReference type="Pfam" id="PF23189">
    <property type="entry name" value="UPF0261_C"/>
    <property type="match status" value="1"/>
</dbReference>
<reference evidence="3 4" key="1">
    <citation type="submission" date="2019-09" db="EMBL/GenBank/DDBJ databases">
        <title>Draft genome of the ectomycorrhizal ascomycete Sphaerosporella brunnea.</title>
        <authorList>
            <consortium name="DOE Joint Genome Institute"/>
            <person name="Benucci G.M."/>
            <person name="Marozzi G."/>
            <person name="Antonielli L."/>
            <person name="Sanchez S."/>
            <person name="Marco P."/>
            <person name="Wang X."/>
            <person name="Falini L.B."/>
            <person name="Barry K."/>
            <person name="Haridas S."/>
            <person name="Lipzen A."/>
            <person name="Labutti K."/>
            <person name="Grigoriev I.V."/>
            <person name="Murat C."/>
            <person name="Martin F."/>
            <person name="Albertini E."/>
            <person name="Donnini D."/>
            <person name="Bonito G."/>
        </authorList>
    </citation>
    <scope>NUCLEOTIDE SEQUENCE [LARGE SCALE GENOMIC DNA]</scope>
    <source>
        <strain evidence="3 4">Sb_GMNB300</strain>
    </source>
</reference>
<gene>
    <name evidence="3" type="ORF">FN846DRAFT_1027211</name>
</gene>
<protein>
    <submittedName>
        <fullName evidence="3">Uncharacterized protein</fullName>
    </submittedName>
</protein>
<evidence type="ECO:0000259" key="1">
    <source>
        <dbReference type="Pfam" id="PF06792"/>
    </source>
</evidence>
<evidence type="ECO:0000313" key="3">
    <source>
        <dbReference type="EMBL" id="KAA8910705.1"/>
    </source>
</evidence>